<comment type="caution">
    <text evidence="9">The sequence shown here is derived from an EMBL/GenBank/DDBJ whole genome shotgun (WGS) entry which is preliminary data.</text>
</comment>
<keyword evidence="2" id="KW-0805">Transcription regulation</keyword>
<feature type="compositionally biased region" description="Polar residues" evidence="7">
    <location>
        <begin position="298"/>
        <end position="310"/>
    </location>
</feature>
<dbReference type="CDD" id="cd10017">
    <property type="entry name" value="B3_DNA"/>
    <property type="match status" value="1"/>
</dbReference>
<evidence type="ECO:0000259" key="8">
    <source>
        <dbReference type="PROSITE" id="PS50863"/>
    </source>
</evidence>
<evidence type="ECO:0000256" key="3">
    <source>
        <dbReference type="ARBA" id="ARBA00023125"/>
    </source>
</evidence>
<evidence type="ECO:0000256" key="4">
    <source>
        <dbReference type="ARBA" id="ARBA00023163"/>
    </source>
</evidence>
<dbReference type="InterPro" id="IPR015300">
    <property type="entry name" value="DNA-bd_pseudobarrel_sf"/>
</dbReference>
<evidence type="ECO:0000256" key="6">
    <source>
        <dbReference type="SAM" id="Coils"/>
    </source>
</evidence>
<dbReference type="Proteomes" id="UP001202328">
    <property type="component" value="Unassembled WGS sequence"/>
</dbReference>
<keyword evidence="10" id="KW-1185">Reference proteome</keyword>
<keyword evidence="4" id="KW-0804">Transcription</keyword>
<dbReference type="AlphaFoldDB" id="A0AAD4XRJ6"/>
<dbReference type="InterPro" id="IPR044837">
    <property type="entry name" value="REM16-like"/>
</dbReference>
<evidence type="ECO:0000256" key="5">
    <source>
        <dbReference type="ARBA" id="ARBA00023242"/>
    </source>
</evidence>
<proteinExistence type="predicted"/>
<evidence type="ECO:0000256" key="1">
    <source>
        <dbReference type="ARBA" id="ARBA00004123"/>
    </source>
</evidence>
<evidence type="ECO:0000256" key="7">
    <source>
        <dbReference type="SAM" id="MobiDB-lite"/>
    </source>
</evidence>
<feature type="compositionally biased region" description="Basic and acidic residues" evidence="7">
    <location>
        <begin position="57"/>
        <end position="69"/>
    </location>
</feature>
<dbReference type="PROSITE" id="PS50863">
    <property type="entry name" value="B3"/>
    <property type="match status" value="1"/>
</dbReference>
<reference evidence="9" key="1">
    <citation type="submission" date="2022-04" db="EMBL/GenBank/DDBJ databases">
        <title>A functionally conserved STORR gene fusion in Papaver species that diverged 16.8 million years ago.</title>
        <authorList>
            <person name="Catania T."/>
        </authorList>
    </citation>
    <scope>NUCLEOTIDE SEQUENCE</scope>
    <source>
        <strain evidence="9">S-188037</strain>
    </source>
</reference>
<dbReference type="GO" id="GO:0005634">
    <property type="term" value="C:nucleus"/>
    <property type="evidence" value="ECO:0007669"/>
    <property type="project" value="UniProtKB-SubCell"/>
</dbReference>
<evidence type="ECO:0000313" key="10">
    <source>
        <dbReference type="Proteomes" id="UP001202328"/>
    </source>
</evidence>
<keyword evidence="6" id="KW-0175">Coiled coil</keyword>
<feature type="coiled-coil region" evidence="6">
    <location>
        <begin position="456"/>
        <end position="490"/>
    </location>
</feature>
<dbReference type="PANTHER" id="PTHR31391:SF101">
    <property type="entry name" value="B3 DOMAIN-CONTAINING PROTEIN OS01G0234100"/>
    <property type="match status" value="1"/>
</dbReference>
<feature type="region of interest" description="Disordered" evidence="7">
    <location>
        <begin position="1"/>
        <end position="69"/>
    </location>
</feature>
<dbReference type="PANTHER" id="PTHR31391">
    <property type="entry name" value="B3 DOMAIN-CONTAINING PROTEIN OS11G0197600-RELATED"/>
    <property type="match status" value="1"/>
</dbReference>
<feature type="region of interest" description="Disordered" evidence="7">
    <location>
        <begin position="289"/>
        <end position="315"/>
    </location>
</feature>
<keyword evidence="5" id="KW-0539">Nucleus</keyword>
<dbReference type="GO" id="GO:0003677">
    <property type="term" value="F:DNA binding"/>
    <property type="evidence" value="ECO:0007669"/>
    <property type="project" value="UniProtKB-KW"/>
</dbReference>
<gene>
    <name evidence="9" type="ORF">MKW98_018686</name>
</gene>
<name>A0AAD4XRJ6_9MAGN</name>
<dbReference type="EMBL" id="JAJJMB010005585">
    <property type="protein sequence ID" value="KAI3938130.1"/>
    <property type="molecule type" value="Genomic_DNA"/>
</dbReference>
<organism evidence="9 10">
    <name type="scientific">Papaver atlanticum</name>
    <dbReference type="NCBI Taxonomy" id="357466"/>
    <lineage>
        <taxon>Eukaryota</taxon>
        <taxon>Viridiplantae</taxon>
        <taxon>Streptophyta</taxon>
        <taxon>Embryophyta</taxon>
        <taxon>Tracheophyta</taxon>
        <taxon>Spermatophyta</taxon>
        <taxon>Magnoliopsida</taxon>
        <taxon>Ranunculales</taxon>
        <taxon>Papaveraceae</taxon>
        <taxon>Papaveroideae</taxon>
        <taxon>Papaver</taxon>
    </lineage>
</organism>
<dbReference type="Gene3D" id="2.40.330.10">
    <property type="entry name" value="DNA-binding pseudobarrel domain"/>
    <property type="match status" value="1"/>
</dbReference>
<evidence type="ECO:0000313" key="9">
    <source>
        <dbReference type="EMBL" id="KAI3938130.1"/>
    </source>
</evidence>
<dbReference type="Pfam" id="PF02362">
    <property type="entry name" value="B3"/>
    <property type="match status" value="1"/>
</dbReference>
<sequence length="529" mass="58367">MDTQESAAEENILRIKNTMETEEEDEDGITLTQFSQRSSISSSNPKSQVTKLTVADPVKESTGSEKKSSTVEIGKAKLLDPIERAEEIRSSLDPTFPSFLKPMLRSHVTGGFWLGLPSKFCAKNMSQEDISMTLLDEEGEEHIAKYLAGKCGLSGGWRGFSIAHKLVEGDAVVFQLIKISKFKVYIVRTTGLAEVDGALGLLQLEACARKSSPDEAGNDMKLTRKPIVGEHPKRLPSAVIQGKNEVDGALGLLRLEACAHKSSLGKPGNDMKRTRKTVLGKRLKRPPSAVIEGKDENVSSPLSVTDQPENGSEEANSDFLGGIKFASSVTEFQDIKNSESFTIIVNDLIIDSEMSKHVKSKYYELCCSQNSFLHKNLVPGLNCKLVAGIISETVNIADAIRCSRVCSTSRDDFAIWRKTLEAFEHLGMNVGFLLPQLDELVKLASESEQAVDLKRYREAIIERTLAEEEMKTLEMKLVELKDASKMFEKDIKTLKVKAEKHESDFEAEANAPWEIYSVGMQAKTVVGVI</sequence>
<keyword evidence="3" id="KW-0238">DNA-binding</keyword>
<dbReference type="SUPFAM" id="SSF101936">
    <property type="entry name" value="DNA-binding pseudobarrel domain"/>
    <property type="match status" value="1"/>
</dbReference>
<dbReference type="InterPro" id="IPR003340">
    <property type="entry name" value="B3_DNA-bd"/>
</dbReference>
<protein>
    <recommendedName>
        <fullName evidence="8">TF-B3 domain-containing protein</fullName>
    </recommendedName>
</protein>
<feature type="compositionally biased region" description="Low complexity" evidence="7">
    <location>
        <begin position="33"/>
        <end position="48"/>
    </location>
</feature>
<accession>A0AAD4XRJ6</accession>
<comment type="subcellular location">
    <subcellularLocation>
        <location evidence="1">Nucleus</location>
    </subcellularLocation>
</comment>
<evidence type="ECO:0000256" key="2">
    <source>
        <dbReference type="ARBA" id="ARBA00023015"/>
    </source>
</evidence>
<feature type="domain" description="TF-B3" evidence="8">
    <location>
        <begin position="99"/>
        <end position="190"/>
    </location>
</feature>
<dbReference type="SMART" id="SM01019">
    <property type="entry name" value="B3"/>
    <property type="match status" value="1"/>
</dbReference>